<dbReference type="GO" id="GO:0016301">
    <property type="term" value="F:kinase activity"/>
    <property type="evidence" value="ECO:0007669"/>
    <property type="project" value="UniProtKB-KW"/>
</dbReference>
<evidence type="ECO:0000256" key="5">
    <source>
        <dbReference type="ARBA" id="ARBA00022840"/>
    </source>
</evidence>
<proteinExistence type="inferred from homology"/>
<dbReference type="SUPFAM" id="SSF56112">
    <property type="entry name" value="Protein kinase-like (PK-like)"/>
    <property type="match status" value="1"/>
</dbReference>
<evidence type="ECO:0000256" key="6">
    <source>
        <dbReference type="SAM" id="MobiDB-lite"/>
    </source>
</evidence>
<dbReference type="Gene3D" id="3.30.200.20">
    <property type="entry name" value="Phosphorylase Kinase, domain 1"/>
    <property type="match status" value="1"/>
</dbReference>
<dbReference type="Gene3D" id="3.90.1200.10">
    <property type="match status" value="1"/>
</dbReference>
<reference evidence="8 9" key="1">
    <citation type="submission" date="2020-07" db="EMBL/GenBank/DDBJ databases">
        <title>Streptomyces isolated from Indian soil.</title>
        <authorList>
            <person name="Mandal S."/>
            <person name="Maiti P.K."/>
        </authorList>
    </citation>
    <scope>NUCLEOTIDE SEQUENCE [LARGE SCALE GENOMIC DNA]</scope>
    <source>
        <strain evidence="8 9">PSKA28</strain>
    </source>
</reference>
<dbReference type="PANTHER" id="PTHR34273">
    <property type="entry name" value="METHYLTHIORIBOSE KINASE"/>
    <property type="match status" value="1"/>
</dbReference>
<evidence type="ECO:0000256" key="3">
    <source>
        <dbReference type="ARBA" id="ARBA00022741"/>
    </source>
</evidence>
<dbReference type="EMBL" id="JACEHE010000003">
    <property type="protein sequence ID" value="MBA2945681.1"/>
    <property type="molecule type" value="Genomic_DNA"/>
</dbReference>
<dbReference type="GO" id="GO:0005524">
    <property type="term" value="F:ATP binding"/>
    <property type="evidence" value="ECO:0007669"/>
    <property type="project" value="UniProtKB-KW"/>
</dbReference>
<feature type="region of interest" description="Disordered" evidence="6">
    <location>
        <begin position="1"/>
        <end position="21"/>
    </location>
</feature>
<evidence type="ECO:0000256" key="4">
    <source>
        <dbReference type="ARBA" id="ARBA00022777"/>
    </source>
</evidence>
<evidence type="ECO:0000259" key="7">
    <source>
        <dbReference type="Pfam" id="PF01636"/>
    </source>
</evidence>
<comment type="caution">
    <text evidence="8">The sequence shown here is derived from an EMBL/GenBank/DDBJ whole genome shotgun (WGS) entry which is preliminary data.</text>
</comment>
<evidence type="ECO:0000256" key="1">
    <source>
        <dbReference type="ARBA" id="ARBA00010165"/>
    </source>
</evidence>
<protein>
    <submittedName>
        <fullName evidence="8">Phosphotransferase</fullName>
    </submittedName>
</protein>
<keyword evidence="2 8" id="KW-0808">Transferase</keyword>
<organism evidence="8 9">
    <name type="scientific">Streptomyces himalayensis subsp. himalayensis</name>
    <dbReference type="NCBI Taxonomy" id="2756131"/>
    <lineage>
        <taxon>Bacteria</taxon>
        <taxon>Bacillati</taxon>
        <taxon>Actinomycetota</taxon>
        <taxon>Actinomycetes</taxon>
        <taxon>Kitasatosporales</taxon>
        <taxon>Streptomycetaceae</taxon>
        <taxon>Streptomyces</taxon>
        <taxon>Streptomyces himalayensis</taxon>
    </lineage>
</organism>
<dbReference type="AlphaFoldDB" id="A0A7W0I845"/>
<comment type="similarity">
    <text evidence="1">Belongs to the methylthioribose kinase family.</text>
</comment>
<dbReference type="PANTHER" id="PTHR34273:SF2">
    <property type="entry name" value="METHYLTHIORIBOSE KINASE"/>
    <property type="match status" value="1"/>
</dbReference>
<dbReference type="InterPro" id="IPR002575">
    <property type="entry name" value="Aminoglycoside_PTrfase"/>
</dbReference>
<dbReference type="Proteomes" id="UP000545761">
    <property type="component" value="Unassembled WGS sequence"/>
</dbReference>
<dbReference type="Pfam" id="PF01636">
    <property type="entry name" value="APH"/>
    <property type="match status" value="1"/>
</dbReference>
<evidence type="ECO:0000313" key="9">
    <source>
        <dbReference type="Proteomes" id="UP000545761"/>
    </source>
</evidence>
<keyword evidence="5" id="KW-0067">ATP-binding</keyword>
<gene>
    <name evidence="8" type="ORF">H1D24_07630</name>
</gene>
<dbReference type="RefSeq" id="WP_181656610.1">
    <property type="nucleotide sequence ID" value="NZ_JACEHE010000003.1"/>
</dbReference>
<feature type="domain" description="Aminoglycoside phosphotransferase" evidence="7">
    <location>
        <begin position="42"/>
        <end position="250"/>
    </location>
</feature>
<sequence length="358" mass="38754">MSTSPVPPNDAPHAPEPPVPEPALTDFLLAHKLAAPGEVARWTPLAGGVSSDLWRVDLPGRSLCVKRALATLRFAADWQAPVSRNAYEWAWMRFAAEHRPESVPVLLAHDAEAGLFAMAYLPPERYPVWKAQLLDGEVKVATAAAVGEVLGSLHAASAGDAALAAEFATDENFHALRIEPYLLATAAAHPSLRDILQGLADRTATTHLALVHGDVSPKNILVGPLQPVLLDAECAWYGDPAFDLAFCLNHLLLKSLVVPGRRAELLRSARVLAEEYFRCADWEPRAALEARAASMLPALLLARVDGKSPVEYLTDDRRKQFVRTVASALLSAFAPTVEDVLDAWWAALEELATESRAV</sequence>
<evidence type="ECO:0000313" key="8">
    <source>
        <dbReference type="EMBL" id="MBA2945681.1"/>
    </source>
</evidence>
<keyword evidence="4" id="KW-0418">Kinase</keyword>
<name>A0A7W0I845_9ACTN</name>
<keyword evidence="3" id="KW-0547">Nucleotide-binding</keyword>
<dbReference type="InterPro" id="IPR011009">
    <property type="entry name" value="Kinase-like_dom_sf"/>
</dbReference>
<evidence type="ECO:0000256" key="2">
    <source>
        <dbReference type="ARBA" id="ARBA00022679"/>
    </source>
</evidence>
<accession>A0A7W0I845</accession>